<protein>
    <submittedName>
        <fullName evidence="2">Uncharacterized protein</fullName>
    </submittedName>
</protein>
<reference evidence="2" key="1">
    <citation type="submission" date="2020-05" db="UniProtKB">
        <authorList>
            <consortium name="EnsemblMetazoa"/>
        </authorList>
    </citation>
    <scope>IDENTIFICATION</scope>
    <source>
        <strain evidence="2">FUMOZ</strain>
    </source>
</reference>
<name>A0A182S0U2_ANOFN</name>
<organism evidence="2">
    <name type="scientific">Anopheles funestus</name>
    <name type="common">African malaria mosquito</name>
    <dbReference type="NCBI Taxonomy" id="62324"/>
    <lineage>
        <taxon>Eukaryota</taxon>
        <taxon>Metazoa</taxon>
        <taxon>Ecdysozoa</taxon>
        <taxon>Arthropoda</taxon>
        <taxon>Hexapoda</taxon>
        <taxon>Insecta</taxon>
        <taxon>Pterygota</taxon>
        <taxon>Neoptera</taxon>
        <taxon>Endopterygota</taxon>
        <taxon>Diptera</taxon>
        <taxon>Nematocera</taxon>
        <taxon>Culicoidea</taxon>
        <taxon>Culicidae</taxon>
        <taxon>Anophelinae</taxon>
        <taxon>Anopheles</taxon>
    </lineage>
</organism>
<dbReference type="EnsemblMetazoa" id="AFUN014118-RA">
    <property type="protein sequence ID" value="AFUN014118-PA"/>
    <property type="gene ID" value="AFUN014118"/>
</dbReference>
<sequence>MALQATGSHKKTDDINVGPAGTKHTLSPSMSA</sequence>
<dbReference type="AlphaFoldDB" id="A0A182S0U2"/>
<accession>A0A182S0U2</accession>
<dbReference type="VEuPathDB" id="VectorBase:AFUN014118"/>
<evidence type="ECO:0000313" key="2">
    <source>
        <dbReference type="EnsemblMetazoa" id="AFUN014118-PA"/>
    </source>
</evidence>
<proteinExistence type="predicted"/>
<evidence type="ECO:0000256" key="1">
    <source>
        <dbReference type="SAM" id="MobiDB-lite"/>
    </source>
</evidence>
<feature type="region of interest" description="Disordered" evidence="1">
    <location>
        <begin position="1"/>
        <end position="32"/>
    </location>
</feature>